<feature type="compositionally biased region" description="Basic and acidic residues" evidence="1">
    <location>
        <begin position="426"/>
        <end position="436"/>
    </location>
</feature>
<accession>F0VL52</accession>
<evidence type="ECO:0000256" key="1">
    <source>
        <dbReference type="SAM" id="MobiDB-lite"/>
    </source>
</evidence>
<dbReference type="Proteomes" id="UP000007494">
    <property type="component" value="Chromosome X"/>
</dbReference>
<feature type="compositionally biased region" description="Basic and acidic residues" evidence="1">
    <location>
        <begin position="138"/>
        <end position="151"/>
    </location>
</feature>
<dbReference type="InParanoid" id="F0VL52"/>
<feature type="compositionally biased region" description="Pro residues" evidence="1">
    <location>
        <begin position="615"/>
        <end position="630"/>
    </location>
</feature>
<dbReference type="OrthoDB" id="331264at2759"/>
<dbReference type="VEuPathDB" id="ToxoDB:NCLIV_052300"/>
<feature type="compositionally biased region" description="Polar residues" evidence="1">
    <location>
        <begin position="173"/>
        <end position="192"/>
    </location>
</feature>
<feature type="compositionally biased region" description="Basic and acidic residues" evidence="1">
    <location>
        <begin position="229"/>
        <end position="243"/>
    </location>
</feature>
<evidence type="ECO:0000313" key="4">
    <source>
        <dbReference type="Proteomes" id="UP000007494"/>
    </source>
</evidence>
<feature type="compositionally biased region" description="Polar residues" evidence="1">
    <location>
        <begin position="54"/>
        <end position="76"/>
    </location>
</feature>
<reference evidence="3" key="4">
    <citation type="journal article" date="2015" name="PLoS ONE">
        <title>Comprehensive Evaluation of Toxoplasma gondii VEG and Neospora caninum LIV Genomes with Tachyzoite Stage Transcriptome and Proteome Defines Novel Transcript Features.</title>
        <authorList>
            <person name="Ramaprasad A."/>
            <person name="Mourier T."/>
            <person name="Naeem R."/>
            <person name="Malas T.B."/>
            <person name="Moussa E."/>
            <person name="Panigrahi A."/>
            <person name="Vermont S.J."/>
            <person name="Otto T.D."/>
            <person name="Wastling J."/>
            <person name="Pain A."/>
        </authorList>
    </citation>
    <scope>NUCLEOTIDE SEQUENCE</scope>
    <source>
        <strain evidence="3">Liverpool</strain>
    </source>
</reference>
<dbReference type="AlphaFoldDB" id="F0VL52"/>
<dbReference type="EMBL" id="FR823391">
    <property type="protein sequence ID" value="CBZ54804.1"/>
    <property type="molecule type" value="Genomic_DNA"/>
</dbReference>
<evidence type="ECO:0000313" key="3">
    <source>
        <dbReference type="EMBL" id="CEL69523.1"/>
    </source>
</evidence>
<dbReference type="RefSeq" id="XP_003884832.1">
    <property type="nucleotide sequence ID" value="XM_003884783.1"/>
</dbReference>
<feature type="compositionally biased region" description="Acidic residues" evidence="1">
    <location>
        <begin position="751"/>
        <end position="765"/>
    </location>
</feature>
<keyword evidence="4" id="KW-1185">Reference proteome</keyword>
<gene>
    <name evidence="3" type="ORF">BN1204_052300</name>
    <name evidence="2" type="ORF">NCLIV_052300</name>
</gene>
<reference evidence="2" key="1">
    <citation type="submission" date="2011-02" db="EMBL/GenBank/DDBJ databases">
        <authorList>
            <person name="Aslett M."/>
        </authorList>
    </citation>
    <scope>NUCLEOTIDE SEQUENCE</scope>
    <source>
        <strain evidence="2">Liverpool</strain>
    </source>
</reference>
<feature type="compositionally biased region" description="Basic and acidic residues" evidence="1">
    <location>
        <begin position="77"/>
        <end position="89"/>
    </location>
</feature>
<dbReference type="OMA" id="PEPLWKQ"/>
<feature type="compositionally biased region" description="Polar residues" evidence="1">
    <location>
        <begin position="211"/>
        <end position="222"/>
    </location>
</feature>
<feature type="region of interest" description="Disordered" evidence="1">
    <location>
        <begin position="1"/>
        <end position="26"/>
    </location>
</feature>
<feature type="region of interest" description="Disordered" evidence="1">
    <location>
        <begin position="123"/>
        <end position="336"/>
    </location>
</feature>
<feature type="compositionally biased region" description="Basic and acidic residues" evidence="1">
    <location>
        <begin position="668"/>
        <end position="678"/>
    </location>
</feature>
<feature type="compositionally biased region" description="Basic and acidic residues" evidence="1">
    <location>
        <begin position="512"/>
        <end position="532"/>
    </location>
</feature>
<organism evidence="2 4">
    <name type="scientific">Neospora caninum (strain Liverpool)</name>
    <dbReference type="NCBI Taxonomy" id="572307"/>
    <lineage>
        <taxon>Eukaryota</taxon>
        <taxon>Sar</taxon>
        <taxon>Alveolata</taxon>
        <taxon>Apicomplexa</taxon>
        <taxon>Conoidasida</taxon>
        <taxon>Coccidia</taxon>
        <taxon>Eucoccidiorida</taxon>
        <taxon>Eimeriorina</taxon>
        <taxon>Sarcocystidae</taxon>
        <taxon>Neospora</taxon>
    </lineage>
</organism>
<feature type="region of interest" description="Disordered" evidence="1">
    <location>
        <begin position="54"/>
        <end position="95"/>
    </location>
</feature>
<evidence type="ECO:0000313" key="2">
    <source>
        <dbReference type="EMBL" id="CBZ54804.1"/>
    </source>
</evidence>
<reference evidence="4" key="3">
    <citation type="journal article" date="2012" name="PLoS Pathog.">
        <title>Comparative genomics of the apicomplexan parasites Toxoplasma gondii and Neospora caninum: Coccidia differing in host range and transmission strategy.</title>
        <authorList>
            <person name="Reid A.J."/>
            <person name="Vermont S.J."/>
            <person name="Cotton J.A."/>
            <person name="Harris D."/>
            <person name="Hill-Cawthorne G.A."/>
            <person name="Konen-Waisman S."/>
            <person name="Latham S.M."/>
            <person name="Mourier T."/>
            <person name="Norton R."/>
            <person name="Quail M.A."/>
            <person name="Sanders M."/>
            <person name="Shanmugam D."/>
            <person name="Sohal A."/>
            <person name="Wasmuth J.D."/>
            <person name="Brunk B."/>
            <person name="Grigg M.E."/>
            <person name="Howard J.C."/>
            <person name="Parkinson J."/>
            <person name="Roos D.S."/>
            <person name="Trees A.J."/>
            <person name="Berriman M."/>
            <person name="Pain A."/>
            <person name="Wastling J.M."/>
        </authorList>
    </citation>
    <scope>NUCLEOTIDE SEQUENCE [LARGE SCALE GENOMIC DNA]</scope>
    <source>
        <strain evidence="4">Liverpool</strain>
    </source>
</reference>
<feature type="region of interest" description="Disordered" evidence="1">
    <location>
        <begin position="373"/>
        <end position="408"/>
    </location>
</feature>
<feature type="compositionally biased region" description="Low complexity" evidence="1">
    <location>
        <begin position="269"/>
        <end position="280"/>
    </location>
</feature>
<feature type="region of interest" description="Disordered" evidence="1">
    <location>
        <begin position="512"/>
        <end position="596"/>
    </location>
</feature>
<proteinExistence type="predicted"/>
<feature type="compositionally biased region" description="Basic and acidic residues" evidence="1">
    <location>
        <begin position="574"/>
        <end position="593"/>
    </location>
</feature>
<feature type="compositionally biased region" description="Polar residues" evidence="1">
    <location>
        <begin position="244"/>
        <end position="261"/>
    </location>
</feature>
<name>F0VL52_NEOCL</name>
<feature type="region of interest" description="Disordered" evidence="1">
    <location>
        <begin position="467"/>
        <end position="488"/>
    </location>
</feature>
<sequence>MAYKDGTPVVTVPSAADPQQPAADVTNEADLPRHISNELEDVKRGEESTIVSQFASDGDPSQLTCSATPSTVNKLGTQHDRYSTQHDPEGGFAVTSNAGIGAEVAVSAEPPRTAEEQVVPVKDAIADQAAPGNSTSTEEPRTFPTEREGDSKPICQGGDMSAKGSLAEIGGAKNSSIRASEPTGLSSSTGSCRTIEDSMSKSEDPDVHSPVVTNGTEKTTVLSEFLGQFEKKIQKTQSHDQTSHQDTPPNTGETPSVTGGPTQWEAMKAVNGNAAGAAAAESRVDTKVAPSGGTEYATVPSEDKGEETDVKLVSVLTVSPTEPQEQSPLEYENDLDGADARGASEKLEVEPAAGAQRPISAVIGKLRQMFEKHVPPQGGKAPAKPESSWTGETAEKTSGEPKPEPLWKQKQKARLAAAAVVGTAVRTRDHSEKEEASCNGKPTGDIEAQGSTACGRGVGVLKEQFEKPRPPADNLTSPRADHTATVGSANIQKTKALLATIDIASRYGREYRPAKASHGTDGDHGDASECQHRSPALTPKAGPGPGNEDSVSAKFPETVMHASTDSHTSGLLAAHDRHGQGGGHAAEHVEVSHHASSKIEALANAVGAAALNIGKPPPPDLFKRAAPPPELEAAEYVPPPSASLTPHQQEEHAKGNQQREGALTASGDHLEIEHHGGDKINQVESTDVTPGSGPLETHPVEARGTEEEEALPPVPRVAPEEQADFGDEIHRSPLEDGEGSSTIKPHHIQGEEDQEETLSPETEGEEKEKALPPASRAAFGSDVQPGDHHEAVSGDAAGDSFKREDGLQMLAAESEKRGVHSQITDAATARNEDIVTAEE</sequence>
<feature type="region of interest" description="Disordered" evidence="1">
    <location>
        <begin position="421"/>
        <end position="452"/>
    </location>
</feature>
<feature type="compositionally biased region" description="Basic and acidic residues" evidence="1">
    <location>
        <begin position="393"/>
        <end position="407"/>
    </location>
</feature>
<protein>
    <submittedName>
        <fullName evidence="2">Uncharacterized protein</fullName>
    </submittedName>
</protein>
<reference evidence="2" key="2">
    <citation type="submission" date="2011-03" db="EMBL/GenBank/DDBJ databases">
        <title>Comparative genomics and transcriptomics of Neospora caninum and Toxoplasma gondii.</title>
        <authorList>
            <person name="Reid A.J."/>
            <person name="Sohal A."/>
            <person name="Harris D."/>
            <person name="Quail M."/>
            <person name="Sanders M."/>
            <person name="Berriman M."/>
            <person name="Wastling J.M."/>
            <person name="Pain A."/>
        </authorList>
    </citation>
    <scope>NUCLEOTIDE SEQUENCE</scope>
    <source>
        <strain evidence="2">Liverpool</strain>
    </source>
</reference>
<feature type="compositionally biased region" description="Basic and acidic residues" evidence="1">
    <location>
        <begin position="301"/>
        <end position="310"/>
    </location>
</feature>
<feature type="compositionally biased region" description="Polar residues" evidence="1">
    <location>
        <begin position="316"/>
        <end position="327"/>
    </location>
</feature>
<feature type="compositionally biased region" description="Basic and acidic residues" evidence="1">
    <location>
        <begin position="194"/>
        <end position="207"/>
    </location>
</feature>
<dbReference type="EMBL" id="LN714485">
    <property type="protein sequence ID" value="CEL69523.1"/>
    <property type="molecule type" value="Genomic_DNA"/>
</dbReference>
<dbReference type="eggNOG" id="ENOG502QYQE">
    <property type="taxonomic scope" value="Eukaryota"/>
</dbReference>
<feature type="region of interest" description="Disordered" evidence="1">
    <location>
        <begin position="613"/>
        <end position="805"/>
    </location>
</feature>
<feature type="compositionally biased region" description="Low complexity" evidence="1">
    <location>
        <begin position="15"/>
        <end position="24"/>
    </location>
</feature>
<dbReference type="GeneID" id="13446508"/>